<dbReference type="InParanoid" id="A0A0Q3EAN4"/>
<dbReference type="Proteomes" id="UP000008810">
    <property type="component" value="Chromosome 5"/>
</dbReference>
<evidence type="ECO:0000313" key="2">
    <source>
        <dbReference type="EMBL" id="KQJ83452.1"/>
    </source>
</evidence>
<name>A0A0Q3EAN4_BRADI</name>
<reference evidence="2 3" key="1">
    <citation type="journal article" date="2010" name="Nature">
        <title>Genome sequencing and analysis of the model grass Brachypodium distachyon.</title>
        <authorList>
            <consortium name="International Brachypodium Initiative"/>
        </authorList>
    </citation>
    <scope>NUCLEOTIDE SEQUENCE [LARGE SCALE GENOMIC DNA]</scope>
    <source>
        <strain evidence="2 3">Bd21</strain>
    </source>
</reference>
<dbReference type="EMBL" id="CM000884">
    <property type="protein sequence ID" value="KQJ83452.1"/>
    <property type="molecule type" value="Genomic_DNA"/>
</dbReference>
<reference evidence="2" key="2">
    <citation type="submission" date="2017-06" db="EMBL/GenBank/DDBJ databases">
        <title>WGS assembly of Brachypodium distachyon.</title>
        <authorList>
            <consortium name="The International Brachypodium Initiative"/>
            <person name="Lucas S."/>
            <person name="Harmon-Smith M."/>
            <person name="Lail K."/>
            <person name="Tice H."/>
            <person name="Grimwood J."/>
            <person name="Bruce D."/>
            <person name="Barry K."/>
            <person name="Shu S."/>
            <person name="Lindquist E."/>
            <person name="Wang M."/>
            <person name="Pitluck S."/>
            <person name="Vogel J.P."/>
            <person name="Garvin D.F."/>
            <person name="Mockler T.C."/>
            <person name="Schmutz J."/>
            <person name="Rokhsar D."/>
            <person name="Bevan M.W."/>
        </authorList>
    </citation>
    <scope>NUCLEOTIDE SEQUENCE</scope>
    <source>
        <strain evidence="2">Bd21</strain>
    </source>
</reference>
<proteinExistence type="predicted"/>
<dbReference type="AlphaFoldDB" id="A0A0Q3EAN4"/>
<reference evidence="3" key="3">
    <citation type="submission" date="2018-08" db="UniProtKB">
        <authorList>
            <consortium name="EnsemblPlants"/>
        </authorList>
    </citation>
    <scope>IDENTIFICATION</scope>
    <source>
        <strain evidence="3">cv. Bd21</strain>
    </source>
</reference>
<gene>
    <name evidence="2" type="ORF">BRADI_5g15055v3</name>
</gene>
<dbReference type="EnsemblPlants" id="KQJ83452">
    <property type="protein sequence ID" value="KQJ83452"/>
    <property type="gene ID" value="BRADI_5g15055v3"/>
</dbReference>
<feature type="region of interest" description="Disordered" evidence="1">
    <location>
        <begin position="1"/>
        <end position="41"/>
    </location>
</feature>
<feature type="compositionally biased region" description="Low complexity" evidence="1">
    <location>
        <begin position="1"/>
        <end position="16"/>
    </location>
</feature>
<keyword evidence="4" id="KW-1185">Reference proteome</keyword>
<evidence type="ECO:0000313" key="4">
    <source>
        <dbReference type="Proteomes" id="UP000008810"/>
    </source>
</evidence>
<evidence type="ECO:0000256" key="1">
    <source>
        <dbReference type="SAM" id="MobiDB-lite"/>
    </source>
</evidence>
<evidence type="ECO:0000313" key="3">
    <source>
        <dbReference type="EnsemblPlants" id="KQJ83452"/>
    </source>
</evidence>
<accession>A0A0Q3EAN4</accession>
<sequence length="83" mass="9333">MPVPSTTSSGAGSSAPKEMRWQQGSAGRRRTLHGRDLGPHVRSTASIRRRNFVGGKKKIRQRHGKGIERSRKRERIPVYLISN</sequence>
<protein>
    <submittedName>
        <fullName evidence="2 3">Uncharacterized protein</fullName>
    </submittedName>
</protein>
<dbReference type="Gramene" id="KQJ83452">
    <property type="protein sequence ID" value="KQJ83452"/>
    <property type="gene ID" value="BRADI_5g15055v3"/>
</dbReference>
<organism evidence="2">
    <name type="scientific">Brachypodium distachyon</name>
    <name type="common">Purple false brome</name>
    <name type="synonym">Trachynia distachya</name>
    <dbReference type="NCBI Taxonomy" id="15368"/>
    <lineage>
        <taxon>Eukaryota</taxon>
        <taxon>Viridiplantae</taxon>
        <taxon>Streptophyta</taxon>
        <taxon>Embryophyta</taxon>
        <taxon>Tracheophyta</taxon>
        <taxon>Spermatophyta</taxon>
        <taxon>Magnoliopsida</taxon>
        <taxon>Liliopsida</taxon>
        <taxon>Poales</taxon>
        <taxon>Poaceae</taxon>
        <taxon>BOP clade</taxon>
        <taxon>Pooideae</taxon>
        <taxon>Stipodae</taxon>
        <taxon>Brachypodieae</taxon>
        <taxon>Brachypodium</taxon>
    </lineage>
</organism>